<evidence type="ECO:0000256" key="2">
    <source>
        <dbReference type="SAM" id="Phobius"/>
    </source>
</evidence>
<organism>
    <name type="scientific">Serpula lacrymans var. lacrymans (strain S7.9)</name>
    <name type="common">Dry rot fungus</name>
    <dbReference type="NCBI Taxonomy" id="578457"/>
    <lineage>
        <taxon>Eukaryota</taxon>
        <taxon>Fungi</taxon>
        <taxon>Dikarya</taxon>
        <taxon>Basidiomycota</taxon>
        <taxon>Agaricomycotina</taxon>
        <taxon>Agaricomycetes</taxon>
        <taxon>Agaricomycetidae</taxon>
        <taxon>Boletales</taxon>
        <taxon>Coniophorineae</taxon>
        <taxon>Serpulaceae</taxon>
        <taxon>Serpula</taxon>
    </lineage>
</organism>
<accession>F8PA63</accession>
<feature type="transmembrane region" description="Helical" evidence="2">
    <location>
        <begin position="245"/>
        <end position="267"/>
    </location>
</feature>
<feature type="transmembrane region" description="Helical" evidence="2">
    <location>
        <begin position="130"/>
        <end position="153"/>
    </location>
</feature>
<reference evidence="3" key="1">
    <citation type="submission" date="2011-04" db="EMBL/GenBank/DDBJ databases">
        <title>Evolution of plant cell wall degrading machinery underlies the functional diversity of forest fungi.</title>
        <authorList>
            <consortium name="US DOE Joint Genome Institute (JGI-PGF)"/>
            <person name="Eastwood D.C."/>
            <person name="Floudas D."/>
            <person name="Binder M."/>
            <person name="Majcherczyk A."/>
            <person name="Schneider P."/>
            <person name="Aerts A."/>
            <person name="Asiegbu F.O."/>
            <person name="Baker S.E."/>
            <person name="Barry K."/>
            <person name="Bendiksby M."/>
            <person name="Blumentritt M."/>
            <person name="Coutinho P.M."/>
            <person name="Cullen D."/>
            <person name="Cullen D."/>
            <person name="Gathman A."/>
            <person name="Goodell B."/>
            <person name="Henrissat B."/>
            <person name="Ihrmark K."/>
            <person name="Kauserud H."/>
            <person name="Kohler A."/>
            <person name="LaButti K."/>
            <person name="Lapidus A."/>
            <person name="Lavin J.L."/>
            <person name="Lee Y.-H."/>
            <person name="Lindquist E."/>
            <person name="Lilly W."/>
            <person name="Lucas S."/>
            <person name="Morin E."/>
            <person name="Murat C."/>
            <person name="Oguiza J.A."/>
            <person name="Park J."/>
            <person name="Pisabarro A.G."/>
            <person name="Riley R."/>
            <person name="Rosling A."/>
            <person name="Salamov A."/>
            <person name="Schmidt O."/>
            <person name="Schmutz J."/>
            <person name="Skrede I."/>
            <person name="Stenlid J."/>
            <person name="Wiebenga A."/>
            <person name="Xie X."/>
            <person name="Kues U."/>
            <person name="Hibbett D.S."/>
            <person name="Hoffmeister D."/>
            <person name="Hogberg N."/>
            <person name="Martin F."/>
            <person name="Grigoriev I.V."/>
            <person name="Watkinson S.C."/>
        </authorList>
    </citation>
    <scope>NUCLEOTIDE SEQUENCE</scope>
    <source>
        <strain evidence="3">S7.9</strain>
    </source>
</reference>
<feature type="region of interest" description="Disordered" evidence="1">
    <location>
        <begin position="309"/>
        <end position="333"/>
    </location>
</feature>
<sequence length="333" mass="36858">MSTASGIPLDTAAIASTVLEGILYGFSVLMYVGTIWSLTNGRKKHDVNMKMVAIASALLVLSTVHMIMDIIRVEEGLVQYRDTFPGGPNGFFADVAQWSFVYKNVIYTLQTLLGDGVVIYRCYVVWQSAYIIIFPMIMWCSVATTGIGCVYTLSKATTDSNNIFSKETGQWITAYYASTLATNLIGTILLAFRIWSVDRNVSNLRSRRSSLGPLLLIIIDAGVLYSVTLLGALVCFVSANRGQYVLLDMIMPIISIAFYMVIIRVGISKRHGGLHSTTGRSASHSQMLQDQQQYSMKRVQVHITKLTETNEDGTPFTNDDLSGSRKMQSYDEV</sequence>
<proteinExistence type="predicted"/>
<keyword evidence="2" id="KW-1133">Transmembrane helix</keyword>
<keyword evidence="2" id="KW-0812">Transmembrane</keyword>
<feature type="transmembrane region" description="Helical" evidence="2">
    <location>
        <begin position="12"/>
        <end position="39"/>
    </location>
</feature>
<protein>
    <submittedName>
        <fullName evidence="3">Uncharacterized protein</fullName>
    </submittedName>
</protein>
<feature type="transmembrane region" description="Helical" evidence="2">
    <location>
        <begin position="51"/>
        <end position="71"/>
    </location>
</feature>
<name>F8PA63_SERL9</name>
<evidence type="ECO:0000313" key="3">
    <source>
        <dbReference type="EMBL" id="EGO20060.1"/>
    </source>
</evidence>
<dbReference type="HOGENOM" id="CLU_044614_3_3_1"/>
<dbReference type="EMBL" id="GL945442">
    <property type="protein sequence ID" value="EGO20060.1"/>
    <property type="molecule type" value="Genomic_DNA"/>
</dbReference>
<evidence type="ECO:0000256" key="1">
    <source>
        <dbReference type="SAM" id="MobiDB-lite"/>
    </source>
</evidence>
<feature type="transmembrane region" description="Helical" evidence="2">
    <location>
        <begin position="213"/>
        <end position="239"/>
    </location>
</feature>
<dbReference type="GeneID" id="18821225"/>
<dbReference type="KEGG" id="sla:SERLADRAFT_478716"/>
<gene>
    <name evidence="3" type="ORF">SERLADRAFT_478716</name>
</gene>
<dbReference type="RefSeq" id="XP_007323495.1">
    <property type="nucleotide sequence ID" value="XM_007323433.1"/>
</dbReference>
<dbReference type="OrthoDB" id="3354175at2759"/>
<feature type="compositionally biased region" description="Polar residues" evidence="1">
    <location>
        <begin position="315"/>
        <end position="327"/>
    </location>
</feature>
<dbReference type="AlphaFoldDB" id="F8PA63"/>
<feature type="transmembrane region" description="Helical" evidence="2">
    <location>
        <begin position="173"/>
        <end position="192"/>
    </location>
</feature>
<dbReference type="Proteomes" id="UP000008064">
    <property type="component" value="Unassembled WGS sequence"/>
</dbReference>
<keyword evidence="2" id="KW-0472">Membrane</keyword>